<keyword evidence="1" id="KW-0812">Transmembrane</keyword>
<organism evidence="2 3">
    <name type="scientific">Kluyveromyces lactis (strain ATCC 8585 / CBS 2359 / DSM 70799 / NBRC 1267 / NRRL Y-1140 / WM37)</name>
    <name type="common">Yeast</name>
    <name type="synonym">Candida sphaerica</name>
    <dbReference type="NCBI Taxonomy" id="284590"/>
    <lineage>
        <taxon>Eukaryota</taxon>
        <taxon>Fungi</taxon>
        <taxon>Dikarya</taxon>
        <taxon>Ascomycota</taxon>
        <taxon>Saccharomycotina</taxon>
        <taxon>Saccharomycetes</taxon>
        <taxon>Saccharomycetales</taxon>
        <taxon>Saccharomycetaceae</taxon>
        <taxon>Kluyveromyces</taxon>
    </lineage>
</organism>
<sequence length="319" mass="36640">MAEVKDRCTSVDGNDTWGVVGGVDGTYSIRDLDAGEMDDILSVTSSDLEDSAVLQNKKGSVNHSNNTTSLSTPLDSLSNVAPAKTTARSNTWTARLTKLQSVILGISLVAGLINMGLLTVFIRDINSFTKNNELECSSLAFKDRLACQFDAYMGHRAHAYEAAYVKKTPLPSTLASYYPSFPSLEQYYEVCQKKLKFTYAATSNWVSTTVRRENFESVKEWTKNAKETAEDRITAFYSLTKQRFDSYKETQWPRQRQSLFKFRVNLQAAIHRYQRKMRKMYPLEFPHLRKFSVPRIWYKSSDKLRHQYHKILDLLRVRM</sequence>
<dbReference type="Proteomes" id="UP000000598">
    <property type="component" value="Chromosome F"/>
</dbReference>
<proteinExistence type="predicted"/>
<dbReference type="RefSeq" id="XP_456078.1">
    <property type="nucleotide sequence ID" value="XM_456078.1"/>
</dbReference>
<accession>Q6CJ11</accession>
<dbReference type="AlphaFoldDB" id="Q6CJ11"/>
<keyword evidence="3" id="KW-1185">Reference proteome</keyword>
<evidence type="ECO:0000256" key="1">
    <source>
        <dbReference type="SAM" id="Phobius"/>
    </source>
</evidence>
<name>Q6CJ11_KLULA</name>
<protein>
    <submittedName>
        <fullName evidence="2">KLLA0F22341p</fullName>
    </submittedName>
</protein>
<dbReference type="GeneID" id="2895388"/>
<keyword evidence="1" id="KW-1133">Transmembrane helix</keyword>
<gene>
    <name evidence="2" type="ORF">KLLA0_F22341g</name>
</gene>
<reference evidence="2 3" key="1">
    <citation type="journal article" date="2004" name="Nature">
        <title>Genome evolution in yeasts.</title>
        <authorList>
            <consortium name="Genolevures"/>
            <person name="Dujon B."/>
            <person name="Sherman D."/>
            <person name="Fischer G."/>
            <person name="Durrens P."/>
            <person name="Casaregola S."/>
            <person name="Lafontaine I."/>
            <person name="de Montigny J."/>
            <person name="Marck C."/>
            <person name="Neuveglise C."/>
            <person name="Talla E."/>
            <person name="Goffard N."/>
            <person name="Frangeul L."/>
            <person name="Aigle M."/>
            <person name="Anthouard V."/>
            <person name="Babour A."/>
            <person name="Barbe V."/>
            <person name="Barnay S."/>
            <person name="Blanchin S."/>
            <person name="Beckerich J.M."/>
            <person name="Beyne E."/>
            <person name="Bleykasten C."/>
            <person name="Boisrame A."/>
            <person name="Boyer J."/>
            <person name="Cattolico L."/>
            <person name="Confanioleri F."/>
            <person name="de Daruvar A."/>
            <person name="Despons L."/>
            <person name="Fabre E."/>
            <person name="Fairhead C."/>
            <person name="Ferry-Dumazet H."/>
            <person name="Groppi A."/>
            <person name="Hantraye F."/>
            <person name="Hennequin C."/>
            <person name="Jauniaux N."/>
            <person name="Joyet P."/>
            <person name="Kachouri R."/>
            <person name="Kerrest A."/>
            <person name="Koszul R."/>
            <person name="Lemaire M."/>
            <person name="Lesur I."/>
            <person name="Ma L."/>
            <person name="Muller H."/>
            <person name="Nicaud J.M."/>
            <person name="Nikolski M."/>
            <person name="Oztas S."/>
            <person name="Ozier-Kalogeropoulos O."/>
            <person name="Pellenz S."/>
            <person name="Potier S."/>
            <person name="Richard G.F."/>
            <person name="Straub M.L."/>
            <person name="Suleau A."/>
            <person name="Swennene D."/>
            <person name="Tekaia F."/>
            <person name="Wesolowski-Louvel M."/>
            <person name="Westhof E."/>
            <person name="Wirth B."/>
            <person name="Zeniou-Meyer M."/>
            <person name="Zivanovic I."/>
            <person name="Bolotin-Fukuhara M."/>
            <person name="Thierry A."/>
            <person name="Bouchier C."/>
            <person name="Caudron B."/>
            <person name="Scarpelli C."/>
            <person name="Gaillardin C."/>
            <person name="Weissenbach J."/>
            <person name="Wincker P."/>
            <person name="Souciet J.L."/>
        </authorList>
    </citation>
    <scope>NUCLEOTIDE SEQUENCE [LARGE SCALE GENOMIC DNA]</scope>
    <source>
        <strain evidence="3">ATCC 8585 / CBS 2359 / DSM 70799 / NBRC 1267 / NRRL Y-1140 / WM37</strain>
    </source>
</reference>
<dbReference type="EMBL" id="CR382126">
    <property type="protein sequence ID" value="CAG98786.1"/>
    <property type="molecule type" value="Genomic_DNA"/>
</dbReference>
<evidence type="ECO:0000313" key="3">
    <source>
        <dbReference type="Proteomes" id="UP000000598"/>
    </source>
</evidence>
<dbReference type="PaxDb" id="284590-Q6CJ11"/>
<dbReference type="HOGENOM" id="CLU_871735_0_0_1"/>
<dbReference type="InParanoid" id="Q6CJ11"/>
<keyword evidence="1" id="KW-0472">Membrane</keyword>
<evidence type="ECO:0000313" key="2">
    <source>
        <dbReference type="EMBL" id="CAG98786.1"/>
    </source>
</evidence>
<feature type="transmembrane region" description="Helical" evidence="1">
    <location>
        <begin position="102"/>
        <end position="122"/>
    </location>
</feature>
<dbReference type="KEGG" id="kla:KLLA0_F22341g"/>